<keyword evidence="3" id="KW-1185">Reference proteome</keyword>
<dbReference type="OrthoDB" id="407198at2759"/>
<proteinExistence type="predicted"/>
<evidence type="ECO:0000313" key="2">
    <source>
        <dbReference type="EMBL" id="GBO20192.1"/>
    </source>
</evidence>
<dbReference type="Pfam" id="PF00075">
    <property type="entry name" value="RNase_H"/>
    <property type="match status" value="1"/>
</dbReference>
<gene>
    <name evidence="2" type="ORF">AVEN_71062_1</name>
</gene>
<dbReference type="Gene3D" id="3.30.420.10">
    <property type="entry name" value="Ribonuclease H-like superfamily/Ribonuclease H"/>
    <property type="match status" value="1"/>
</dbReference>
<evidence type="ECO:0000259" key="1">
    <source>
        <dbReference type="PROSITE" id="PS50879"/>
    </source>
</evidence>
<reference evidence="2 3" key="1">
    <citation type="journal article" date="2019" name="Sci. Rep.">
        <title>Orb-weaving spider Araneus ventricosus genome elucidates the spidroin gene catalogue.</title>
        <authorList>
            <person name="Kono N."/>
            <person name="Nakamura H."/>
            <person name="Ohtoshi R."/>
            <person name="Moran D.A.P."/>
            <person name="Shinohara A."/>
            <person name="Yoshida Y."/>
            <person name="Fujiwara M."/>
            <person name="Mori M."/>
            <person name="Tomita M."/>
            <person name="Arakawa K."/>
        </authorList>
    </citation>
    <scope>NUCLEOTIDE SEQUENCE [LARGE SCALE GENOMIC DNA]</scope>
</reference>
<dbReference type="PROSITE" id="PS50879">
    <property type="entry name" value="RNASE_H_1"/>
    <property type="match status" value="1"/>
</dbReference>
<organism evidence="2 3">
    <name type="scientific">Araneus ventricosus</name>
    <name type="common">Orbweaver spider</name>
    <name type="synonym">Epeira ventricosa</name>
    <dbReference type="NCBI Taxonomy" id="182803"/>
    <lineage>
        <taxon>Eukaryota</taxon>
        <taxon>Metazoa</taxon>
        <taxon>Ecdysozoa</taxon>
        <taxon>Arthropoda</taxon>
        <taxon>Chelicerata</taxon>
        <taxon>Arachnida</taxon>
        <taxon>Araneae</taxon>
        <taxon>Araneomorphae</taxon>
        <taxon>Entelegynae</taxon>
        <taxon>Araneoidea</taxon>
        <taxon>Araneidae</taxon>
        <taxon>Araneus</taxon>
    </lineage>
</organism>
<evidence type="ECO:0000313" key="3">
    <source>
        <dbReference type="Proteomes" id="UP000499080"/>
    </source>
</evidence>
<dbReference type="GO" id="GO:0004523">
    <property type="term" value="F:RNA-DNA hybrid ribonuclease activity"/>
    <property type="evidence" value="ECO:0007669"/>
    <property type="project" value="InterPro"/>
</dbReference>
<dbReference type="InterPro" id="IPR036397">
    <property type="entry name" value="RNaseH_sf"/>
</dbReference>
<dbReference type="EMBL" id="BGPR01043580">
    <property type="protein sequence ID" value="GBO20192.1"/>
    <property type="molecule type" value="Genomic_DNA"/>
</dbReference>
<name>A0A4Y2V6N7_ARAVE</name>
<feature type="non-terminal residue" evidence="2">
    <location>
        <position position="112"/>
    </location>
</feature>
<accession>A0A4Y2V6N7</accession>
<dbReference type="AlphaFoldDB" id="A0A4Y2V6N7"/>
<dbReference type="Proteomes" id="UP000499080">
    <property type="component" value="Unassembled WGS sequence"/>
</dbReference>
<feature type="domain" description="RNase H type-1" evidence="1">
    <location>
        <begin position="1"/>
        <end position="97"/>
    </location>
</feature>
<protein>
    <recommendedName>
        <fullName evidence="1">RNase H type-1 domain-containing protein</fullName>
    </recommendedName>
</protein>
<comment type="caution">
    <text evidence="2">The sequence shown here is derived from an EMBL/GenBank/DDBJ whole genome shotgun (WGS) entry which is preliminary data.</text>
</comment>
<dbReference type="GO" id="GO:0003676">
    <property type="term" value="F:nucleic acid binding"/>
    <property type="evidence" value="ECO:0007669"/>
    <property type="project" value="InterPro"/>
</dbReference>
<dbReference type="SUPFAM" id="SSF53098">
    <property type="entry name" value="Ribonuclease H-like"/>
    <property type="match status" value="1"/>
</dbReference>
<dbReference type="InterPro" id="IPR012337">
    <property type="entry name" value="RNaseH-like_sf"/>
</dbReference>
<sequence length="112" mass="12610">MKHSGTSHLWYSRPDGHISVSHRWYASPDGHISASHRWYTSPDGHIRILNVKTTSPIARDIQALLYTNEDIRLGWVKSHAGRIGNEMADMLAKEAITSNQSEKSLFGKLEGK</sequence>
<dbReference type="InterPro" id="IPR002156">
    <property type="entry name" value="RNaseH_domain"/>
</dbReference>